<accession>A0ABP8Y8E6</accession>
<proteinExistence type="predicted"/>
<dbReference type="RefSeq" id="WP_172150885.1">
    <property type="nucleotide sequence ID" value="NZ_BAABID010000006.1"/>
</dbReference>
<organism evidence="1 2">
    <name type="scientific">Isoptericola chiayiensis</name>
    <dbReference type="NCBI Taxonomy" id="579446"/>
    <lineage>
        <taxon>Bacteria</taxon>
        <taxon>Bacillati</taxon>
        <taxon>Actinomycetota</taxon>
        <taxon>Actinomycetes</taxon>
        <taxon>Micrococcales</taxon>
        <taxon>Promicromonosporaceae</taxon>
        <taxon>Isoptericola</taxon>
    </lineage>
</organism>
<name>A0ABP8Y8E6_9MICO</name>
<reference evidence="2" key="1">
    <citation type="journal article" date="2019" name="Int. J. Syst. Evol. Microbiol.">
        <title>The Global Catalogue of Microorganisms (GCM) 10K type strain sequencing project: providing services to taxonomists for standard genome sequencing and annotation.</title>
        <authorList>
            <consortium name="The Broad Institute Genomics Platform"/>
            <consortium name="The Broad Institute Genome Sequencing Center for Infectious Disease"/>
            <person name="Wu L."/>
            <person name="Ma J."/>
        </authorList>
    </citation>
    <scope>NUCLEOTIDE SEQUENCE [LARGE SCALE GENOMIC DNA]</scope>
    <source>
        <strain evidence="2">JCM 18063</strain>
    </source>
</reference>
<dbReference type="Proteomes" id="UP001500956">
    <property type="component" value="Unassembled WGS sequence"/>
</dbReference>
<comment type="caution">
    <text evidence="1">The sequence shown here is derived from an EMBL/GenBank/DDBJ whole genome shotgun (WGS) entry which is preliminary data.</text>
</comment>
<protein>
    <recommendedName>
        <fullName evidence="3">Secreted protein</fullName>
    </recommendedName>
</protein>
<sequence length="270" mass="28514">MTDLLAAHRRRMLFVPTTIVAAMALLVATLTSWGPSLSAVYREHRDQRWVPASWVLTVDDFPDGDAEVIPVREEWLARPSRDDPYGPRTPVPHRLPGLELITSPGYGWDWCGDLWTTGLHRGDVAVSGVRTGGLEVFTLAAHPEAPRPATYLLGVNLRDPAAGSHVDPQVPQTALLCDGPAPAEVAPLGDRIVPGPGGSPVELRGDRGWAGLTGPSPSGSAAGSRQAAAAVAWFDDRVVLLGVTAPAGATVDWEAEIDRLVAAATPATTV</sequence>
<evidence type="ECO:0008006" key="3">
    <source>
        <dbReference type="Google" id="ProtNLM"/>
    </source>
</evidence>
<keyword evidence="2" id="KW-1185">Reference proteome</keyword>
<dbReference type="EMBL" id="BAABID010000006">
    <property type="protein sequence ID" value="GAA4722964.1"/>
    <property type="molecule type" value="Genomic_DNA"/>
</dbReference>
<evidence type="ECO:0000313" key="2">
    <source>
        <dbReference type="Proteomes" id="UP001500956"/>
    </source>
</evidence>
<evidence type="ECO:0000313" key="1">
    <source>
        <dbReference type="EMBL" id="GAA4722964.1"/>
    </source>
</evidence>
<gene>
    <name evidence="1" type="ORF">GCM10023216_10470</name>
</gene>